<protein>
    <submittedName>
        <fullName evidence="1">Uncharacterized protein</fullName>
    </submittedName>
</protein>
<dbReference type="Proteomes" id="UP001732700">
    <property type="component" value="Chromosome 4C"/>
</dbReference>
<dbReference type="EnsemblPlants" id="AVESA.00010b.r2.4CG1260450.1">
    <property type="protein sequence ID" value="AVESA.00010b.r2.4CG1260450.1.CDS"/>
    <property type="gene ID" value="AVESA.00010b.r2.4CG1260450"/>
</dbReference>
<accession>A0ACD5WML7</accession>
<name>A0ACD5WML7_AVESA</name>
<reference evidence="1" key="2">
    <citation type="submission" date="2025-09" db="UniProtKB">
        <authorList>
            <consortium name="EnsemblPlants"/>
        </authorList>
    </citation>
    <scope>IDENTIFICATION</scope>
</reference>
<keyword evidence="2" id="KW-1185">Reference proteome</keyword>
<evidence type="ECO:0000313" key="2">
    <source>
        <dbReference type="Proteomes" id="UP001732700"/>
    </source>
</evidence>
<sequence length="376" mass="40881">MASPKKAKPRARRPSLLRRAMLHSCVCFLAGLVAGLAPASRWTATASTAATAHVFRALHAVDGAINQTVLLLQQQRPDDASDLHSPPPPEPLRQPQLLLVVTATERSDPERRAAGLTRAAHALRLVPPPVLWLVVEPARDARATARLLRSAGVSYRHLTYAENFTAGEAEKERHHQRNAALGHVEEHRLAGVVLFAGLGDVYDLRFFDQLRQIRTFGAWPVATVSERERKATVEGPVCGGAPWKVTGWFSMVATSSAAPAVRRARPPPGAVDVRGFAFGSAVLWDPKRWDCFPVSEPDASQVRLQLIGLPVLTGHSARDDDGHGRRCREAVSSKAAANTCSFSCTVYVSCRFVAVLCSKFFLRASCAAQTNGRDEK</sequence>
<evidence type="ECO:0000313" key="1">
    <source>
        <dbReference type="EnsemblPlants" id="AVESA.00010b.r2.4CG1260450.1.CDS"/>
    </source>
</evidence>
<reference evidence="1" key="1">
    <citation type="submission" date="2021-05" db="EMBL/GenBank/DDBJ databases">
        <authorList>
            <person name="Scholz U."/>
            <person name="Mascher M."/>
            <person name="Fiebig A."/>
        </authorList>
    </citation>
    <scope>NUCLEOTIDE SEQUENCE [LARGE SCALE GENOMIC DNA]</scope>
</reference>
<organism evidence="1 2">
    <name type="scientific">Avena sativa</name>
    <name type="common">Oat</name>
    <dbReference type="NCBI Taxonomy" id="4498"/>
    <lineage>
        <taxon>Eukaryota</taxon>
        <taxon>Viridiplantae</taxon>
        <taxon>Streptophyta</taxon>
        <taxon>Embryophyta</taxon>
        <taxon>Tracheophyta</taxon>
        <taxon>Spermatophyta</taxon>
        <taxon>Magnoliopsida</taxon>
        <taxon>Liliopsida</taxon>
        <taxon>Poales</taxon>
        <taxon>Poaceae</taxon>
        <taxon>BOP clade</taxon>
        <taxon>Pooideae</taxon>
        <taxon>Poodae</taxon>
        <taxon>Poeae</taxon>
        <taxon>Poeae Chloroplast Group 1 (Aveneae type)</taxon>
        <taxon>Aveninae</taxon>
        <taxon>Avena</taxon>
    </lineage>
</organism>
<proteinExistence type="predicted"/>